<dbReference type="Proteomes" id="UP000032721">
    <property type="component" value="Chromosome"/>
</dbReference>
<name>A0A068QXC0_9GAMM</name>
<evidence type="ECO:0000313" key="2">
    <source>
        <dbReference type="EMBL" id="CDG19434.1"/>
    </source>
</evidence>
<keyword evidence="1" id="KW-0812">Transmembrane</keyword>
<keyword evidence="1" id="KW-1133">Transmembrane helix</keyword>
<proteinExistence type="predicted"/>
<dbReference type="HOGENOM" id="CLU_1325945_0_0_6"/>
<reference evidence="2 3" key="1">
    <citation type="submission" date="2013-07" db="EMBL/GenBank/DDBJ databases">
        <authorList>
            <person name="Genoscope - CEA"/>
        </authorList>
    </citation>
    <scope>NUCLEOTIDE SEQUENCE [LARGE SCALE GENOMIC DNA]</scope>
    <source>
        <strain evidence="3">FRM16 / DSM 17909</strain>
    </source>
</reference>
<keyword evidence="1" id="KW-0472">Membrane</keyword>
<feature type="transmembrane region" description="Helical" evidence="1">
    <location>
        <begin position="38"/>
        <end position="66"/>
    </location>
</feature>
<protein>
    <submittedName>
        <fullName evidence="2">Uncharacterized protein</fullName>
    </submittedName>
</protein>
<dbReference type="KEGG" id="xdo:XDD1_3749"/>
<gene>
    <name evidence="2" type="ORF">XDD1_3749</name>
</gene>
<dbReference type="AlphaFoldDB" id="A0A068QXC0"/>
<evidence type="ECO:0000313" key="3">
    <source>
        <dbReference type="Proteomes" id="UP000032721"/>
    </source>
</evidence>
<organism evidence="2 3">
    <name type="scientific">Xenorhabdus doucetiae</name>
    <dbReference type="NCBI Taxonomy" id="351671"/>
    <lineage>
        <taxon>Bacteria</taxon>
        <taxon>Pseudomonadati</taxon>
        <taxon>Pseudomonadota</taxon>
        <taxon>Gammaproteobacteria</taxon>
        <taxon>Enterobacterales</taxon>
        <taxon>Morganellaceae</taxon>
        <taxon>Xenorhabdus</taxon>
    </lineage>
</organism>
<evidence type="ECO:0000256" key="1">
    <source>
        <dbReference type="SAM" id="Phobius"/>
    </source>
</evidence>
<dbReference type="EMBL" id="FO704550">
    <property type="protein sequence ID" value="CDG19434.1"/>
    <property type="molecule type" value="Genomic_DNA"/>
</dbReference>
<sequence>MVYQGEQFARLHRNGVAAALPGHRVAAQRLQPVTGKGLAVGFVLEAAGVVVVLVVTFLQLLVLHLLAEFRRPRRVLEGVILQLHLGRAHLRAAGQAGHRRFPRGADIPRLVRQDEARRHRAGVIGKHQRVAPVAALEEVEDALLRRQPLQEGKVAFLILDAELPCRVRVAQAEYHVTDTVFFQEGGDNGGNVLLLENARILAQRGAP</sequence>
<accession>A0A068QXC0</accession>